<evidence type="ECO:0000313" key="3">
    <source>
        <dbReference type="EMBL" id="CCA77935.1"/>
    </source>
</evidence>
<dbReference type="HOGENOM" id="CLU_556819_0_0_1"/>
<feature type="region of interest" description="Disordered" evidence="1">
    <location>
        <begin position="466"/>
        <end position="490"/>
    </location>
</feature>
<gene>
    <name evidence="3" type="ORF">PIIN_00649</name>
</gene>
<sequence>MRVDQDWFASRGYVQTSWPLPPPLFSSGMSAGNIADSSAITSTTSSSTTSTTYTTSTASVTRTISTRFASSSSSSFPTILTEPPSTYSSTLSGNLYTVSAGNRPVIATLQTSDITYCAPATVSWEGGNGPWTIRLAAVDSDQSWLSPPNWVSNSTTSQHSITVFNNIAPKYLLVDITDYYNTSFSKALPVSGANGPCLVGNGSVADSSTSSTGWKSPLTPGAVAGIVLGCIVGVAILCPLLWRWILASRRPRPPRALVVPYEQRDLAGDRRSVRSGQTSRWSTFTGQTAAQPGNALHTDIQGMEEGRTPISAPTMKRAKGQATQPPVSASLQSLPTPSAPESETPSASDELDQLGPGTEMTESSPSMIRDRSSIYDQTHSGTGSMRSPFDDDQSAVTLSVGQNPDEKTATPLKAMWPPRERLADAIAAIRNGDHSPLSAQPANGGEASPLSTRDLETLADLVAARLTQRAGSSTGRTRSSNGSELPPRYS</sequence>
<keyword evidence="2" id="KW-1133">Transmembrane helix</keyword>
<evidence type="ECO:0000256" key="1">
    <source>
        <dbReference type="SAM" id="MobiDB-lite"/>
    </source>
</evidence>
<keyword evidence="4" id="KW-1185">Reference proteome</keyword>
<keyword evidence="2" id="KW-0812">Transmembrane</keyword>
<organism evidence="3 4">
    <name type="scientific">Serendipita indica (strain DSM 11827)</name>
    <name type="common">Root endophyte fungus</name>
    <name type="synonym">Piriformospora indica</name>
    <dbReference type="NCBI Taxonomy" id="1109443"/>
    <lineage>
        <taxon>Eukaryota</taxon>
        <taxon>Fungi</taxon>
        <taxon>Dikarya</taxon>
        <taxon>Basidiomycota</taxon>
        <taxon>Agaricomycotina</taxon>
        <taxon>Agaricomycetes</taxon>
        <taxon>Sebacinales</taxon>
        <taxon>Serendipitaceae</taxon>
        <taxon>Serendipita</taxon>
    </lineage>
</organism>
<dbReference type="EMBL" id="CAFZ01001878">
    <property type="protein sequence ID" value="CCA77935.1"/>
    <property type="molecule type" value="Genomic_DNA"/>
</dbReference>
<feature type="transmembrane region" description="Helical" evidence="2">
    <location>
        <begin position="221"/>
        <end position="242"/>
    </location>
</feature>
<accession>G4U337</accession>
<dbReference type="AlphaFoldDB" id="G4U337"/>
<feature type="region of interest" description="Disordered" evidence="1">
    <location>
        <begin position="429"/>
        <end position="453"/>
    </location>
</feature>
<comment type="caution">
    <text evidence="3">The sequence shown here is derived from an EMBL/GenBank/DDBJ whole genome shotgun (WGS) entry which is preliminary data.</text>
</comment>
<name>G4U337_SERID</name>
<feature type="compositionally biased region" description="Low complexity" evidence="1">
    <location>
        <begin position="467"/>
        <end position="483"/>
    </location>
</feature>
<protein>
    <submittedName>
        <fullName evidence="3">Uncharacterized protein</fullName>
    </submittedName>
</protein>
<reference evidence="3 4" key="1">
    <citation type="journal article" date="2011" name="PLoS Pathog.">
        <title>Endophytic Life Strategies Decoded by Genome and Transcriptome Analyses of the Mutualistic Root Symbiont Piriformospora indica.</title>
        <authorList>
            <person name="Zuccaro A."/>
            <person name="Lahrmann U."/>
            <person name="Guldener U."/>
            <person name="Langen G."/>
            <person name="Pfiffi S."/>
            <person name="Biedenkopf D."/>
            <person name="Wong P."/>
            <person name="Samans B."/>
            <person name="Grimm C."/>
            <person name="Basiewicz M."/>
            <person name="Murat C."/>
            <person name="Martin F."/>
            <person name="Kogel K.H."/>
        </authorList>
    </citation>
    <scope>NUCLEOTIDE SEQUENCE [LARGE SCALE GENOMIC DNA]</scope>
    <source>
        <strain evidence="3 4">DSM 11827</strain>
    </source>
</reference>
<feature type="compositionally biased region" description="Polar residues" evidence="1">
    <location>
        <begin position="274"/>
        <end position="291"/>
    </location>
</feature>
<feature type="compositionally biased region" description="Polar residues" evidence="1">
    <location>
        <begin position="374"/>
        <end position="385"/>
    </location>
</feature>
<evidence type="ECO:0000256" key="2">
    <source>
        <dbReference type="SAM" id="Phobius"/>
    </source>
</evidence>
<feature type="compositionally biased region" description="Low complexity" evidence="1">
    <location>
        <begin position="335"/>
        <end position="348"/>
    </location>
</feature>
<feature type="region of interest" description="Disordered" evidence="1">
    <location>
        <begin position="268"/>
        <end position="411"/>
    </location>
</feature>
<dbReference type="InParanoid" id="G4U337"/>
<keyword evidence="2" id="KW-0472">Membrane</keyword>
<dbReference type="Proteomes" id="UP000007148">
    <property type="component" value="Unassembled WGS sequence"/>
</dbReference>
<proteinExistence type="predicted"/>
<feature type="compositionally biased region" description="Polar residues" evidence="1">
    <location>
        <begin position="321"/>
        <end position="334"/>
    </location>
</feature>
<evidence type="ECO:0000313" key="4">
    <source>
        <dbReference type="Proteomes" id="UP000007148"/>
    </source>
</evidence>